<feature type="binding site" evidence="1">
    <location>
        <position position="329"/>
    </location>
    <ligand>
        <name>substrate</name>
    </ligand>
</feature>
<feature type="binding site" evidence="1">
    <location>
        <position position="152"/>
    </location>
    <ligand>
        <name>ATP</name>
        <dbReference type="ChEBI" id="CHEBI:30616"/>
    </ligand>
</feature>
<sequence>MAVRLHEIGEFGLIARLKEIVWRTDARVMVGIGDDAAVVTYERPVVMTTDALVQGIHFTRDTMTPETTGAKAVVATLSDLAAMGAVARHLLVTLALPPDTDVEEILAMYRGMADVCETYDVTLIGGDVVSTGGPLVISVTATGELLDKPLLRSGAKPGDILFVTGDLGGSAGFLHALFADRLTMLMPLDLALLRERHQRPTPQFAAAQILAEEGCTSLNDVSDGLASEAHEIAEASGVHLVIEADRIPIPPALRAYARMGRESPLDFALYGGEDYQLVGTVDVRRAGRVLARMQASGVRFTIIGRVTDGAPGVELLSQGIYQTIEKRGYNHFEAALRGDKEIR</sequence>
<evidence type="ECO:0000259" key="2">
    <source>
        <dbReference type="Pfam" id="PF00586"/>
    </source>
</evidence>
<dbReference type="GO" id="GO:0009030">
    <property type="term" value="F:thiamine-phosphate kinase activity"/>
    <property type="evidence" value="ECO:0007669"/>
    <property type="project" value="UniProtKB-UniRule"/>
</dbReference>
<feature type="binding site" evidence="1">
    <location>
        <position position="127"/>
    </location>
    <ligand>
        <name>Mg(2+)</name>
        <dbReference type="ChEBI" id="CHEBI:18420"/>
        <label>1</label>
    </ligand>
</feature>
<dbReference type="SUPFAM" id="SSF56042">
    <property type="entry name" value="PurM C-terminal domain-like"/>
    <property type="match status" value="1"/>
</dbReference>
<dbReference type="InterPro" id="IPR036921">
    <property type="entry name" value="PurM-like_N_sf"/>
</dbReference>
<dbReference type="Pfam" id="PF02769">
    <property type="entry name" value="AIRS_C"/>
    <property type="match status" value="1"/>
</dbReference>
<dbReference type="AlphaFoldDB" id="A0A1V4EXP1"/>
<dbReference type="InterPro" id="IPR036676">
    <property type="entry name" value="PurM-like_C_sf"/>
</dbReference>
<feature type="binding site" evidence="1">
    <location>
        <position position="35"/>
    </location>
    <ligand>
        <name>Mg(2+)</name>
        <dbReference type="ChEBI" id="CHEBI:18420"/>
        <label>4</label>
    </ligand>
</feature>
<keyword evidence="1" id="KW-0479">Metal-binding</keyword>
<evidence type="ECO:0000313" key="4">
    <source>
        <dbReference type="EMBL" id="OPG17696.1"/>
    </source>
</evidence>
<feature type="binding site" evidence="1">
    <location>
        <begin position="126"/>
        <end position="127"/>
    </location>
    <ligand>
        <name>ATP</name>
        <dbReference type="ChEBI" id="CHEBI:30616"/>
    </ligand>
</feature>
<name>A0A1V4EXP1_9BACL</name>
<keyword evidence="1 4" id="KW-0418">Kinase</keyword>
<keyword evidence="1" id="KW-0460">Magnesium</keyword>
<feature type="domain" description="PurM-like N-terminal" evidence="2">
    <location>
        <begin position="33"/>
        <end position="144"/>
    </location>
</feature>
<dbReference type="PIRSF" id="PIRSF005303">
    <property type="entry name" value="Thiam_monoph_kin"/>
    <property type="match status" value="1"/>
</dbReference>
<comment type="caution">
    <text evidence="4">The sequence shown here is derived from an EMBL/GenBank/DDBJ whole genome shotgun (WGS) entry which is preliminary data.</text>
</comment>
<accession>A0A1V4EXP1</accession>
<keyword evidence="5" id="KW-1185">Reference proteome</keyword>
<dbReference type="Gene3D" id="3.30.1330.10">
    <property type="entry name" value="PurM-like, N-terminal domain"/>
    <property type="match status" value="1"/>
</dbReference>
<dbReference type="NCBIfam" id="TIGR01379">
    <property type="entry name" value="thiL"/>
    <property type="match status" value="1"/>
</dbReference>
<comment type="function">
    <text evidence="1">Catalyzes the ATP-dependent phosphorylation of thiamine-monophosphate (TMP) to form thiamine-pyrophosphate (TPP), the active form of vitamin B1.</text>
</comment>
<dbReference type="Pfam" id="PF00586">
    <property type="entry name" value="AIRS"/>
    <property type="match status" value="1"/>
</dbReference>
<feature type="binding site" evidence="1">
    <location>
        <position position="220"/>
    </location>
    <ligand>
        <name>Mg(2+)</name>
        <dbReference type="ChEBI" id="CHEBI:18420"/>
        <label>3</label>
    </ligand>
</feature>
<dbReference type="HAMAP" id="MF_02128">
    <property type="entry name" value="TMP_kinase"/>
    <property type="match status" value="1"/>
</dbReference>
<dbReference type="Gene3D" id="3.90.650.10">
    <property type="entry name" value="PurM-like C-terminal domain"/>
    <property type="match status" value="1"/>
</dbReference>
<evidence type="ECO:0000313" key="5">
    <source>
        <dbReference type="Proteomes" id="UP000190229"/>
    </source>
</evidence>
<dbReference type="InterPro" id="IPR010918">
    <property type="entry name" value="PurM-like_C_dom"/>
</dbReference>
<keyword evidence="1" id="KW-0784">Thiamine biosynthesis</keyword>
<dbReference type="PANTHER" id="PTHR30270:SF0">
    <property type="entry name" value="THIAMINE-MONOPHOSPHATE KINASE"/>
    <property type="match status" value="1"/>
</dbReference>
<protein>
    <recommendedName>
        <fullName evidence="1">Thiamine-monophosphate kinase</fullName>
        <shortName evidence="1">TMP kinase</shortName>
        <shortName evidence="1">Thiamine-phosphate kinase</shortName>
        <ecNumber evidence="1">2.7.4.16</ecNumber>
    </recommendedName>
</protein>
<dbReference type="SUPFAM" id="SSF55326">
    <property type="entry name" value="PurM N-terminal domain-like"/>
    <property type="match status" value="1"/>
</dbReference>
<feature type="domain" description="PurM-like C-terminal" evidence="3">
    <location>
        <begin position="156"/>
        <end position="310"/>
    </location>
</feature>
<dbReference type="GO" id="GO:0005524">
    <property type="term" value="F:ATP binding"/>
    <property type="evidence" value="ECO:0007669"/>
    <property type="project" value="UniProtKB-UniRule"/>
</dbReference>
<feature type="binding site" evidence="1">
    <location>
        <position position="49"/>
    </location>
    <ligand>
        <name>Mg(2+)</name>
        <dbReference type="ChEBI" id="CHEBI:18420"/>
        <label>1</label>
    </ligand>
</feature>
<dbReference type="GO" id="GO:0009228">
    <property type="term" value="P:thiamine biosynthetic process"/>
    <property type="evidence" value="ECO:0007669"/>
    <property type="project" value="UniProtKB-KW"/>
</dbReference>
<evidence type="ECO:0000256" key="1">
    <source>
        <dbReference type="HAMAP-Rule" id="MF_02128"/>
    </source>
</evidence>
<dbReference type="InterPro" id="IPR006283">
    <property type="entry name" value="ThiL-like"/>
</dbReference>
<dbReference type="PANTHER" id="PTHR30270">
    <property type="entry name" value="THIAMINE-MONOPHOSPHATE KINASE"/>
    <property type="match status" value="1"/>
</dbReference>
<feature type="binding site" evidence="1">
    <location>
        <position position="273"/>
    </location>
    <ligand>
        <name>substrate</name>
    </ligand>
</feature>
<comment type="pathway">
    <text evidence="1">Cofactor biosynthesis; thiamine diphosphate biosynthesis; thiamine diphosphate from thiamine phosphate: step 1/1.</text>
</comment>
<keyword evidence="1" id="KW-0808">Transferase</keyword>
<dbReference type="GO" id="GO:0000287">
    <property type="term" value="F:magnesium ion binding"/>
    <property type="evidence" value="ECO:0007669"/>
    <property type="project" value="UniProtKB-UniRule"/>
</dbReference>
<comment type="miscellaneous">
    <text evidence="1">Reaction mechanism of ThiL seems to utilize a direct, inline transfer of the gamma-phosphate of ATP to TMP rather than a phosphorylated enzyme intermediate.</text>
</comment>
<reference evidence="4 5" key="1">
    <citation type="submission" date="2017-02" db="EMBL/GenBank/DDBJ databases">
        <title>Draft genome of Acidibacillus ferrooxidans Huett2.</title>
        <authorList>
            <person name="Schopf S."/>
        </authorList>
    </citation>
    <scope>NUCLEOTIDE SEQUENCE [LARGE SCALE GENOMIC DNA]</scope>
    <source>
        <strain evidence="4 5">Huett2</strain>
    </source>
</reference>
<feature type="binding site" evidence="1">
    <location>
        <position position="79"/>
    </location>
    <ligand>
        <name>Mg(2+)</name>
        <dbReference type="ChEBI" id="CHEBI:18420"/>
        <label>2</label>
    </ligand>
</feature>
<gene>
    <name evidence="1" type="primary">thiL</name>
    <name evidence="4" type="ORF">B2M26_00685</name>
</gene>
<comment type="catalytic activity">
    <reaction evidence="1">
        <text>thiamine phosphate + ATP = thiamine diphosphate + ADP</text>
        <dbReference type="Rhea" id="RHEA:15913"/>
        <dbReference type="ChEBI" id="CHEBI:30616"/>
        <dbReference type="ChEBI" id="CHEBI:37575"/>
        <dbReference type="ChEBI" id="CHEBI:58937"/>
        <dbReference type="ChEBI" id="CHEBI:456216"/>
        <dbReference type="EC" id="2.7.4.16"/>
    </reaction>
</comment>
<dbReference type="InterPro" id="IPR016188">
    <property type="entry name" value="PurM-like_N"/>
</dbReference>
<organism evidence="4 5">
    <name type="scientific">Ferroacidibacillus organovorans</name>
    <dbReference type="NCBI Taxonomy" id="1765683"/>
    <lineage>
        <taxon>Bacteria</taxon>
        <taxon>Bacillati</taxon>
        <taxon>Bacillota</taxon>
        <taxon>Bacilli</taxon>
        <taxon>Bacillales</taxon>
        <taxon>Alicyclobacillaceae</taxon>
        <taxon>Ferroacidibacillus</taxon>
    </lineage>
</organism>
<comment type="similarity">
    <text evidence="1">Belongs to the thiamine-monophosphate kinase family.</text>
</comment>
<feature type="binding site" evidence="1">
    <location>
        <position position="109"/>
    </location>
    <ligand>
        <name>ATP</name>
        <dbReference type="ChEBI" id="CHEBI:30616"/>
    </ligand>
</feature>
<dbReference type="GO" id="GO:0009229">
    <property type="term" value="P:thiamine diphosphate biosynthetic process"/>
    <property type="evidence" value="ECO:0007669"/>
    <property type="project" value="UniProtKB-UniRule"/>
</dbReference>
<dbReference type="CDD" id="cd02194">
    <property type="entry name" value="ThiL"/>
    <property type="match status" value="1"/>
</dbReference>
<feature type="binding site" evidence="1">
    <location>
        <position position="50"/>
    </location>
    <ligand>
        <name>Mg(2+)</name>
        <dbReference type="ChEBI" id="CHEBI:18420"/>
        <label>2</label>
    </ligand>
</feature>
<feature type="binding site" evidence="1">
    <location>
        <position position="79"/>
    </location>
    <ligand>
        <name>Mg(2+)</name>
        <dbReference type="ChEBI" id="CHEBI:18420"/>
        <label>3</label>
    </ligand>
</feature>
<dbReference type="UniPathway" id="UPA00060">
    <property type="reaction ID" value="UER00142"/>
</dbReference>
<proteinExistence type="inferred from homology"/>
<dbReference type="EMBL" id="MWPS01000001">
    <property type="protein sequence ID" value="OPG17696.1"/>
    <property type="molecule type" value="Genomic_DNA"/>
</dbReference>
<keyword evidence="1" id="KW-0547">Nucleotide-binding</keyword>
<feature type="binding site" evidence="1">
    <location>
        <position position="50"/>
    </location>
    <ligand>
        <name>Mg(2+)</name>
        <dbReference type="ChEBI" id="CHEBI:18420"/>
        <label>1</label>
    </ligand>
</feature>
<dbReference type="Proteomes" id="UP000190229">
    <property type="component" value="Unassembled WGS sequence"/>
</dbReference>
<feature type="binding site" evidence="1">
    <location>
        <position position="48"/>
    </location>
    <ligand>
        <name>Mg(2+)</name>
        <dbReference type="ChEBI" id="CHEBI:18420"/>
        <label>4</label>
    </ligand>
</feature>
<dbReference type="EC" id="2.7.4.16" evidence="1"/>
<feature type="binding site" evidence="1">
    <location>
        <position position="35"/>
    </location>
    <ligand>
        <name>Mg(2+)</name>
        <dbReference type="ChEBI" id="CHEBI:18420"/>
        <label>3</label>
    </ligand>
</feature>
<feature type="binding site" evidence="1">
    <location>
        <position position="223"/>
    </location>
    <ligand>
        <name>Mg(2+)</name>
        <dbReference type="ChEBI" id="CHEBI:18420"/>
        <label>5</label>
    </ligand>
</feature>
<keyword evidence="1" id="KW-0067">ATP-binding</keyword>
<feature type="binding site" evidence="1">
    <location>
        <position position="222"/>
    </location>
    <ligand>
        <name>ATP</name>
        <dbReference type="ChEBI" id="CHEBI:30616"/>
    </ligand>
</feature>
<feature type="binding site" evidence="1">
    <location>
        <position position="79"/>
    </location>
    <ligand>
        <name>Mg(2+)</name>
        <dbReference type="ChEBI" id="CHEBI:18420"/>
        <label>4</label>
    </ligand>
</feature>
<evidence type="ECO:0000259" key="3">
    <source>
        <dbReference type="Pfam" id="PF02769"/>
    </source>
</evidence>
<feature type="binding site" evidence="1">
    <location>
        <position position="57"/>
    </location>
    <ligand>
        <name>substrate</name>
    </ligand>
</feature>